<dbReference type="EMBL" id="NDYL01000002">
    <property type="protein sequence ID" value="OXB91824.1"/>
    <property type="molecule type" value="Genomic_DNA"/>
</dbReference>
<dbReference type="RefSeq" id="WP_089097652.1">
    <property type="nucleotide sequence ID" value="NZ_NDYL01000002.1"/>
</dbReference>
<dbReference type="InterPro" id="IPR036444">
    <property type="entry name" value="PLipase_A2_dom_sf"/>
</dbReference>
<dbReference type="PROSITE" id="PS00118">
    <property type="entry name" value="PA2_HIS"/>
    <property type="match status" value="1"/>
</dbReference>
<comment type="caution">
    <text evidence="3">The sequence shown here is derived from an EMBL/GenBank/DDBJ whole genome shotgun (WGS) entry which is preliminary data.</text>
</comment>
<dbReference type="SUPFAM" id="SSF48619">
    <property type="entry name" value="Phospholipase A2, PLA2"/>
    <property type="match status" value="1"/>
</dbReference>
<accession>A0A226QIM0</accession>
<evidence type="ECO:0000313" key="4">
    <source>
        <dbReference type="Proteomes" id="UP000198394"/>
    </source>
</evidence>
<organism evidence="3 4">
    <name type="scientific">Parageobacillus galactosidasius</name>
    <dbReference type="NCBI Taxonomy" id="883812"/>
    <lineage>
        <taxon>Bacteria</taxon>
        <taxon>Bacillati</taxon>
        <taxon>Bacillota</taxon>
        <taxon>Bacilli</taxon>
        <taxon>Bacillales</taxon>
        <taxon>Anoxybacillaceae</taxon>
        <taxon>Parageobacillus</taxon>
    </lineage>
</organism>
<dbReference type="GO" id="GO:0005576">
    <property type="term" value="C:extracellular region"/>
    <property type="evidence" value="ECO:0007669"/>
    <property type="project" value="UniProtKB-SubCell"/>
</dbReference>
<sequence length="236" mass="27254">MSDLVLKGFKTFHSFDDLQQLFNNEKIKALKQNPKFSQVESMDIIDSFVFQGKRERKENSFKKGKGIVLTNKTKDVVVRVIRDDTNQDVKVFSLSLETNNGQTYLNAYEVNENNELYLAHSRVFTPEVKEEFETNFVQMFEEERNIDKDQIETQDWLTDGCLPGGYLWCGKGCSNYPDKGGDGTYINATDKCCKSHDYCYRYDWDTVEGCDEQLCDCVSGHTTAASYLIRLYFCVI</sequence>
<keyword evidence="2" id="KW-0964">Secreted</keyword>
<dbReference type="GO" id="GO:0006644">
    <property type="term" value="P:phospholipid metabolic process"/>
    <property type="evidence" value="ECO:0007669"/>
    <property type="project" value="InterPro"/>
</dbReference>
<evidence type="ECO:0000256" key="1">
    <source>
        <dbReference type="ARBA" id="ARBA00004613"/>
    </source>
</evidence>
<protein>
    <recommendedName>
        <fullName evidence="5">Phospholipase A2 domain-containing protein</fullName>
    </recommendedName>
</protein>
<dbReference type="GO" id="GO:0004623">
    <property type="term" value="F:phospholipase A2 activity"/>
    <property type="evidence" value="ECO:0007669"/>
    <property type="project" value="InterPro"/>
</dbReference>
<reference evidence="3 4" key="1">
    <citation type="submission" date="2017-04" db="EMBL/GenBank/DDBJ databases">
        <title>The genome sequence of Parageobacillus galactosidasius DSM 18751.</title>
        <authorList>
            <person name="Ramaloko W.T."/>
            <person name="Koen N."/>
            <person name="Polliack S."/>
            <person name="Aliyu H."/>
            <person name="Lebre P."/>
            <person name="Mohr T."/>
            <person name="Oswald F."/>
            <person name="Zwick M."/>
            <person name="Neumann A."/>
            <person name="Syldatk C."/>
            <person name="Cowan D."/>
            <person name="De Maayer P."/>
        </authorList>
    </citation>
    <scope>NUCLEOTIDE SEQUENCE [LARGE SCALE GENOMIC DNA]</scope>
    <source>
        <strain evidence="3 4">DSM 18751</strain>
    </source>
</reference>
<evidence type="ECO:0000256" key="2">
    <source>
        <dbReference type="ARBA" id="ARBA00022525"/>
    </source>
</evidence>
<gene>
    <name evidence="3" type="ORF">B9L23_10970</name>
</gene>
<comment type="subcellular location">
    <subcellularLocation>
        <location evidence="1">Secreted</location>
    </subcellularLocation>
</comment>
<keyword evidence="4" id="KW-1185">Reference proteome</keyword>
<dbReference type="InterPro" id="IPR033113">
    <property type="entry name" value="PLA2_histidine"/>
</dbReference>
<proteinExistence type="predicted"/>
<evidence type="ECO:0008006" key="5">
    <source>
        <dbReference type="Google" id="ProtNLM"/>
    </source>
</evidence>
<name>A0A226QIM0_9BACL</name>
<dbReference type="Gene3D" id="1.20.90.10">
    <property type="entry name" value="Phospholipase A2 domain"/>
    <property type="match status" value="1"/>
</dbReference>
<evidence type="ECO:0000313" key="3">
    <source>
        <dbReference type="EMBL" id="OXB91824.1"/>
    </source>
</evidence>
<dbReference type="AlphaFoldDB" id="A0A226QIM0"/>
<dbReference type="Proteomes" id="UP000198394">
    <property type="component" value="Unassembled WGS sequence"/>
</dbReference>
<dbReference type="GO" id="GO:0050482">
    <property type="term" value="P:arachidonate secretion"/>
    <property type="evidence" value="ECO:0007669"/>
    <property type="project" value="InterPro"/>
</dbReference>